<dbReference type="Pfam" id="PF11861">
    <property type="entry name" value="DUF3381"/>
    <property type="match status" value="1"/>
</dbReference>
<evidence type="ECO:0000256" key="9">
    <source>
        <dbReference type="SAM" id="MobiDB-lite"/>
    </source>
</evidence>
<dbReference type="FunFam" id="3.40.50.150:FF:000004">
    <property type="entry name" value="AdoMet-dependent rRNA methyltransferase SPB1"/>
    <property type="match status" value="1"/>
</dbReference>
<dbReference type="Gene3D" id="3.40.50.150">
    <property type="entry name" value="Vaccinia Virus protein VP39"/>
    <property type="match status" value="1"/>
</dbReference>
<keyword evidence="3" id="KW-0698">rRNA processing</keyword>
<dbReference type="InterPro" id="IPR050082">
    <property type="entry name" value="RNA_methyltr_RlmE"/>
</dbReference>
<dbReference type="GO" id="GO:0008650">
    <property type="term" value="F:rRNA (uridine-2'-O-)-methyltransferase activity"/>
    <property type="evidence" value="ECO:0007669"/>
    <property type="project" value="TreeGrafter"/>
</dbReference>
<dbReference type="InterPro" id="IPR012920">
    <property type="entry name" value="rRNA_MeTfrase_SPB1-like_C"/>
</dbReference>
<keyword evidence="8" id="KW-0175">Coiled coil</keyword>
<feature type="compositionally biased region" description="Acidic residues" evidence="9">
    <location>
        <begin position="491"/>
        <end position="528"/>
    </location>
</feature>
<dbReference type="SUPFAM" id="SSF53335">
    <property type="entry name" value="S-adenosyl-L-methionine-dependent methyltransferases"/>
    <property type="match status" value="1"/>
</dbReference>
<keyword evidence="4" id="KW-0489">Methyltransferase</keyword>
<feature type="coiled-coil region" evidence="8">
    <location>
        <begin position="715"/>
        <end position="742"/>
    </location>
</feature>
<dbReference type="InterPro" id="IPR028589">
    <property type="entry name" value="SPB1-like"/>
</dbReference>
<keyword evidence="6" id="KW-0949">S-adenosyl-L-methionine</keyword>
<accession>A0A267FY20</accession>
<dbReference type="GO" id="GO:0016435">
    <property type="term" value="F:rRNA (guanine) methyltransferase activity"/>
    <property type="evidence" value="ECO:0007669"/>
    <property type="project" value="TreeGrafter"/>
</dbReference>
<evidence type="ECO:0000256" key="7">
    <source>
        <dbReference type="ARBA" id="ARBA00023242"/>
    </source>
</evidence>
<evidence type="ECO:0000313" key="13">
    <source>
        <dbReference type="EMBL" id="PAA77852.1"/>
    </source>
</evidence>
<dbReference type="GO" id="GO:0000466">
    <property type="term" value="P:maturation of 5.8S rRNA from tricistronic rRNA transcript (SSU-rRNA, 5.8S rRNA, LSU-rRNA)"/>
    <property type="evidence" value="ECO:0007669"/>
    <property type="project" value="TreeGrafter"/>
</dbReference>
<evidence type="ECO:0000259" key="10">
    <source>
        <dbReference type="Pfam" id="PF01728"/>
    </source>
</evidence>
<comment type="caution">
    <text evidence="13">The sequence shown here is derived from an EMBL/GenBank/DDBJ whole genome shotgun (WGS) entry which is preliminary data.</text>
</comment>
<evidence type="ECO:0000256" key="2">
    <source>
        <dbReference type="ARBA" id="ARBA00022517"/>
    </source>
</evidence>
<feature type="domain" description="Ribosomal RNA methyltransferase FtsJ" evidence="10">
    <location>
        <begin position="27"/>
        <end position="203"/>
    </location>
</feature>
<feature type="non-terminal residue" evidence="13">
    <location>
        <position position="1"/>
    </location>
</feature>
<dbReference type="InterPro" id="IPR002877">
    <property type="entry name" value="RNA_MeTrfase_FtsJ_dom"/>
</dbReference>
<dbReference type="PANTHER" id="PTHR10920">
    <property type="entry name" value="RIBOSOMAL RNA METHYLTRANSFERASE"/>
    <property type="match status" value="1"/>
</dbReference>
<evidence type="ECO:0000256" key="4">
    <source>
        <dbReference type="ARBA" id="ARBA00022603"/>
    </source>
</evidence>
<evidence type="ECO:0000256" key="3">
    <source>
        <dbReference type="ARBA" id="ARBA00022552"/>
    </source>
</evidence>
<keyword evidence="14" id="KW-1185">Reference proteome</keyword>
<dbReference type="EMBL" id="NIVC01000719">
    <property type="protein sequence ID" value="PAA77852.1"/>
    <property type="molecule type" value="Genomic_DNA"/>
</dbReference>
<organism evidence="13 14">
    <name type="scientific">Macrostomum lignano</name>
    <dbReference type="NCBI Taxonomy" id="282301"/>
    <lineage>
        <taxon>Eukaryota</taxon>
        <taxon>Metazoa</taxon>
        <taxon>Spiralia</taxon>
        <taxon>Lophotrochozoa</taxon>
        <taxon>Platyhelminthes</taxon>
        <taxon>Rhabditophora</taxon>
        <taxon>Macrostomorpha</taxon>
        <taxon>Macrostomida</taxon>
        <taxon>Macrostomidae</taxon>
        <taxon>Macrostomum</taxon>
    </lineage>
</organism>
<feature type="domain" description="DUF3381" evidence="12">
    <location>
        <begin position="239"/>
        <end position="396"/>
    </location>
</feature>
<dbReference type="Proteomes" id="UP000215902">
    <property type="component" value="Unassembled WGS sequence"/>
</dbReference>
<dbReference type="InterPro" id="IPR015507">
    <property type="entry name" value="rRNA-MeTfrase_E"/>
</dbReference>
<feature type="compositionally biased region" description="Basic and acidic residues" evidence="9">
    <location>
        <begin position="569"/>
        <end position="584"/>
    </location>
</feature>
<dbReference type="AlphaFoldDB" id="A0A267FY20"/>
<evidence type="ECO:0000259" key="12">
    <source>
        <dbReference type="Pfam" id="PF11861"/>
    </source>
</evidence>
<dbReference type="STRING" id="282301.A0A267FY20"/>
<evidence type="ECO:0000256" key="1">
    <source>
        <dbReference type="ARBA" id="ARBA00004604"/>
    </source>
</evidence>
<dbReference type="PANTHER" id="PTHR10920:SF13">
    <property type="entry name" value="PRE-RRNA 2'-O-RIBOSE RNA METHYLTRANSFERASE FTSJ3"/>
    <property type="match status" value="1"/>
</dbReference>
<evidence type="ECO:0000259" key="11">
    <source>
        <dbReference type="Pfam" id="PF07780"/>
    </source>
</evidence>
<dbReference type="HAMAP" id="MF_03163">
    <property type="entry name" value="RNA_methyltr_E_SPB1"/>
    <property type="match status" value="1"/>
</dbReference>
<keyword evidence="2" id="KW-0690">Ribosome biogenesis</keyword>
<dbReference type="GO" id="GO:0005730">
    <property type="term" value="C:nucleolus"/>
    <property type="evidence" value="ECO:0007669"/>
    <property type="project" value="UniProtKB-SubCell"/>
</dbReference>
<evidence type="ECO:0000313" key="14">
    <source>
        <dbReference type="Proteomes" id="UP000215902"/>
    </source>
</evidence>
<feature type="compositionally biased region" description="Basic residues" evidence="9">
    <location>
        <begin position="812"/>
        <end position="828"/>
    </location>
</feature>
<comment type="subcellular location">
    <subcellularLocation>
        <location evidence="1">Nucleus</location>
        <location evidence="1">Nucleolus</location>
    </subcellularLocation>
</comment>
<keyword evidence="5" id="KW-0808">Transferase</keyword>
<dbReference type="GO" id="GO:0030687">
    <property type="term" value="C:preribosome, large subunit precursor"/>
    <property type="evidence" value="ECO:0007669"/>
    <property type="project" value="TreeGrafter"/>
</dbReference>
<evidence type="ECO:0000256" key="6">
    <source>
        <dbReference type="ARBA" id="ARBA00022691"/>
    </source>
</evidence>
<name>A0A267FY20_9PLAT</name>
<evidence type="ECO:0008006" key="15">
    <source>
        <dbReference type="Google" id="ProtNLM"/>
    </source>
</evidence>
<feature type="compositionally biased region" description="Basic and acidic residues" evidence="9">
    <location>
        <begin position="610"/>
        <end position="619"/>
    </location>
</feature>
<dbReference type="InterPro" id="IPR029063">
    <property type="entry name" value="SAM-dependent_MTases_sf"/>
</dbReference>
<dbReference type="Pfam" id="PF01728">
    <property type="entry name" value="FtsJ"/>
    <property type="match status" value="1"/>
</dbReference>
<sequence>ALTMGKKVKTGKSRRDKFYHLAKESGYRSRAAFKLLQLNRKFAFLQQSRVVIDLCAAPGGWLQVVRECAPVSGLVIGVDLVPIRPVPNVKTLVADITTSECRALLRKELQHLKADCVLHDGAPNVGTDWGYDEFAQASLCHQALLLATDFLRRGGTFVTKVFRSADYEKLKFVLLQLFKGVRAAKPEASRLESAEIYLICQGYKAPDQLDPAFRDITKVFGDVAVPAKPAVLSRTFGPVKKQKAQGYTELDGKLVDLPVSRFLSSEEPLQLLASCGRVVFDLPEVEQMASPELIACCKDIKVLGKAEVAALLQWRRRLLERLRRSEEQLAAAKPAATAAAGAAAATPDDVTIAEAAEDAEMQKVDQLVSKVAREEQLSAKKKAKKTREAKKRLVKRIQLSMVHQGDTIEQSDDVDLFSLARVRRLLDTEAPAPDVVDEAEAVDPTAASSKNSRLRYHSRDAGANIEDSAALVEPRTKRPRLPAATSRVGDDADDPDSLDDDDDEEENGSSSNDDESDHSVEDADDDCDAQNPLLTDLEDPAVRRKRRADSWFAQPAFAELEAPTQSKANGDEQNERPLFEKRWSDDEDDDGALPAASGKDVSNASDSESDIDKQPEKQQVKSKKQRKREQREQQLTTPEELAIATRIATSRRQRREIVESGFHRFMFNDDNLPAWFVADEKRHMRPSGIRLPKSELDPHAKRLRGVNVRTVKKVVEAKARKKMKAARRLEKVRKRAESVLEQEGVVDAEKTMQVRQLYKRSGVLARKKRPVVYAVSKRSGAVSRKQAAGKGSIVKRVDPRLKKDKRSAGAKGKSRGKKNSNNNKQRKR</sequence>
<dbReference type="OrthoDB" id="289250at2759"/>
<reference evidence="13 14" key="1">
    <citation type="submission" date="2017-06" db="EMBL/GenBank/DDBJ databases">
        <title>A platform for efficient transgenesis in Macrostomum lignano, a flatworm model organism for stem cell research.</title>
        <authorList>
            <person name="Berezikov E."/>
        </authorList>
    </citation>
    <scope>NUCLEOTIDE SEQUENCE [LARGE SCALE GENOMIC DNA]</scope>
    <source>
        <strain evidence="13">DV1</strain>
        <tissue evidence="13">Whole organism</tissue>
    </source>
</reference>
<evidence type="ECO:0000256" key="8">
    <source>
        <dbReference type="SAM" id="Coils"/>
    </source>
</evidence>
<dbReference type="Pfam" id="PF07780">
    <property type="entry name" value="Spb1_C"/>
    <property type="match status" value="1"/>
</dbReference>
<feature type="region of interest" description="Disordered" evidence="9">
    <location>
        <begin position="777"/>
        <end position="828"/>
    </location>
</feature>
<proteinExistence type="inferred from homology"/>
<dbReference type="HAMAP" id="MF_01547">
    <property type="entry name" value="RNA_methyltr_E"/>
    <property type="match status" value="1"/>
</dbReference>
<keyword evidence="7" id="KW-0539">Nucleus</keyword>
<protein>
    <recommendedName>
        <fullName evidence="15">rRNA methyltransferase</fullName>
    </recommendedName>
</protein>
<dbReference type="GO" id="GO:0000463">
    <property type="term" value="P:maturation of LSU-rRNA from tricistronic rRNA transcript (SSU-rRNA, 5.8S rRNA, LSU-rRNA)"/>
    <property type="evidence" value="ECO:0007669"/>
    <property type="project" value="TreeGrafter"/>
</dbReference>
<evidence type="ECO:0000256" key="5">
    <source>
        <dbReference type="ARBA" id="ARBA00022679"/>
    </source>
</evidence>
<feature type="region of interest" description="Disordered" evidence="9">
    <location>
        <begin position="435"/>
        <end position="641"/>
    </location>
</feature>
<gene>
    <name evidence="13" type="ORF">BOX15_Mlig024300g4</name>
</gene>
<dbReference type="InterPro" id="IPR024576">
    <property type="entry name" value="rRNA_MeTfrase_Spb1_DUF3381"/>
</dbReference>
<feature type="domain" description="Ribosomal RNA methyltransferase SPB1-like C-terminal" evidence="11">
    <location>
        <begin position="606"/>
        <end position="811"/>
    </location>
</feature>